<gene>
    <name evidence="6" type="primary">LOC116306939</name>
</gene>
<feature type="domain" description="H15" evidence="4">
    <location>
        <begin position="16"/>
        <end position="83"/>
    </location>
</feature>
<sequence>MARAKSRKGSAKRARKVAVTTDMIVKAVEALGSRAGSNYKEIFKYLQNNSNIRASSALAVKVAISRGVKTGALIKRGTFFKVPIAAAAKRPTKRRRRSAKRKGRKTAKKGRGRRARKASVKRITKKSKAKSRRRKGRKARKPRAGTKPRKSKAFTKRSKTRRRTPTKRRVSKARPKSRGKSGRRRR</sequence>
<dbReference type="GO" id="GO:0006334">
    <property type="term" value="P:nucleosome assembly"/>
    <property type="evidence" value="ECO:0007669"/>
    <property type="project" value="InterPro"/>
</dbReference>
<dbReference type="SUPFAM" id="SSF46785">
    <property type="entry name" value="Winged helix' DNA-binding domain"/>
    <property type="match status" value="1"/>
</dbReference>
<name>A0A6P8IZH7_ACTTE</name>
<dbReference type="GO" id="GO:0005634">
    <property type="term" value="C:nucleus"/>
    <property type="evidence" value="ECO:0007669"/>
    <property type="project" value="UniProtKB-SubCell"/>
</dbReference>
<evidence type="ECO:0000313" key="5">
    <source>
        <dbReference type="Proteomes" id="UP000515163"/>
    </source>
</evidence>
<comment type="similarity">
    <text evidence="2">Belongs to the histone H1/H5 family.</text>
</comment>
<dbReference type="Gene3D" id="1.10.10.10">
    <property type="entry name" value="Winged helix-like DNA-binding domain superfamily/Winged helix DNA-binding domain"/>
    <property type="match status" value="1"/>
</dbReference>
<evidence type="ECO:0000259" key="4">
    <source>
        <dbReference type="PROSITE" id="PS51504"/>
    </source>
</evidence>
<dbReference type="InParanoid" id="A0A6P8IZH7"/>
<dbReference type="Pfam" id="PF00538">
    <property type="entry name" value="Linker_histone"/>
    <property type="match status" value="1"/>
</dbReference>
<dbReference type="InterPro" id="IPR005819">
    <property type="entry name" value="H1/H5"/>
</dbReference>
<dbReference type="InterPro" id="IPR036388">
    <property type="entry name" value="WH-like_DNA-bd_sf"/>
</dbReference>
<protein>
    <submittedName>
        <fullName evidence="6">Protamine-like protein</fullName>
    </submittedName>
</protein>
<evidence type="ECO:0000256" key="3">
    <source>
        <dbReference type="SAM" id="MobiDB-lite"/>
    </source>
</evidence>
<dbReference type="RefSeq" id="XP_031572941.1">
    <property type="nucleotide sequence ID" value="XM_031717081.1"/>
</dbReference>
<organism evidence="5 6">
    <name type="scientific">Actinia tenebrosa</name>
    <name type="common">Australian red waratah sea anemone</name>
    <dbReference type="NCBI Taxonomy" id="6105"/>
    <lineage>
        <taxon>Eukaryota</taxon>
        <taxon>Metazoa</taxon>
        <taxon>Cnidaria</taxon>
        <taxon>Anthozoa</taxon>
        <taxon>Hexacorallia</taxon>
        <taxon>Actiniaria</taxon>
        <taxon>Actiniidae</taxon>
        <taxon>Actinia</taxon>
    </lineage>
</organism>
<reference evidence="6" key="1">
    <citation type="submission" date="2025-08" db="UniProtKB">
        <authorList>
            <consortium name="RefSeq"/>
        </authorList>
    </citation>
    <scope>IDENTIFICATION</scope>
    <source>
        <tissue evidence="6">Tentacle</tissue>
    </source>
</reference>
<keyword evidence="5" id="KW-1185">Reference proteome</keyword>
<dbReference type="GO" id="GO:0003677">
    <property type="term" value="F:DNA binding"/>
    <property type="evidence" value="ECO:0007669"/>
    <property type="project" value="UniProtKB-KW"/>
</dbReference>
<keyword evidence="2" id="KW-0539">Nucleus</keyword>
<dbReference type="GO" id="GO:0000786">
    <property type="term" value="C:nucleosome"/>
    <property type="evidence" value="ECO:0007669"/>
    <property type="project" value="InterPro"/>
</dbReference>
<feature type="region of interest" description="Disordered" evidence="3">
    <location>
        <begin position="86"/>
        <end position="186"/>
    </location>
</feature>
<dbReference type="PROSITE" id="PS51504">
    <property type="entry name" value="H15"/>
    <property type="match status" value="1"/>
</dbReference>
<dbReference type="AlphaFoldDB" id="A0A6P8IZH7"/>
<dbReference type="SMART" id="SM00526">
    <property type="entry name" value="H15"/>
    <property type="match status" value="1"/>
</dbReference>
<evidence type="ECO:0000256" key="2">
    <source>
        <dbReference type="RuleBase" id="RU003894"/>
    </source>
</evidence>
<dbReference type="InterPro" id="IPR005818">
    <property type="entry name" value="Histone_H1/H5_H15"/>
</dbReference>
<proteinExistence type="inferred from homology"/>
<evidence type="ECO:0000256" key="1">
    <source>
        <dbReference type="ARBA" id="ARBA00023125"/>
    </source>
</evidence>
<dbReference type="Proteomes" id="UP000515163">
    <property type="component" value="Unplaced"/>
</dbReference>
<dbReference type="InterPro" id="IPR036390">
    <property type="entry name" value="WH_DNA-bd_sf"/>
</dbReference>
<feature type="compositionally biased region" description="Basic residues" evidence="3">
    <location>
        <begin position="90"/>
        <end position="186"/>
    </location>
</feature>
<dbReference type="PRINTS" id="PR00624">
    <property type="entry name" value="HISTONEH5"/>
</dbReference>
<comment type="subcellular location">
    <subcellularLocation>
        <location evidence="2">Nucleus</location>
    </subcellularLocation>
</comment>
<evidence type="ECO:0000313" key="6">
    <source>
        <dbReference type="RefSeq" id="XP_031572941.1"/>
    </source>
</evidence>
<keyword evidence="1 2" id="KW-0238">DNA-binding</keyword>
<dbReference type="KEGG" id="aten:116306939"/>
<keyword evidence="2" id="KW-0158">Chromosome</keyword>
<dbReference type="GO" id="GO:0030527">
    <property type="term" value="F:structural constituent of chromatin"/>
    <property type="evidence" value="ECO:0007669"/>
    <property type="project" value="InterPro"/>
</dbReference>
<dbReference type="GeneID" id="116306939"/>
<accession>A0A6P8IZH7</accession>
<dbReference type="OrthoDB" id="5990399at2759"/>